<dbReference type="AlphaFoldDB" id="A0AA91DC05"/>
<dbReference type="Proteomes" id="UP000077734">
    <property type="component" value="Unassembled WGS sequence"/>
</dbReference>
<protein>
    <submittedName>
        <fullName evidence="1">Uncharacterized protein</fullName>
    </submittedName>
</protein>
<comment type="caution">
    <text evidence="1">The sequence shown here is derived from an EMBL/GenBank/DDBJ whole genome shotgun (WGS) entry which is preliminary data.</text>
</comment>
<keyword evidence="2" id="KW-1185">Reference proteome</keyword>
<organism evidence="1 2">
    <name type="scientific">Methylomonas koyamae</name>
    <dbReference type="NCBI Taxonomy" id="702114"/>
    <lineage>
        <taxon>Bacteria</taxon>
        <taxon>Pseudomonadati</taxon>
        <taxon>Pseudomonadota</taxon>
        <taxon>Gammaproteobacteria</taxon>
        <taxon>Methylococcales</taxon>
        <taxon>Methylococcaceae</taxon>
        <taxon>Methylomonas</taxon>
    </lineage>
</organism>
<dbReference type="RefSeq" id="WP_054758373.1">
    <property type="nucleotide sequence ID" value="NZ_AP019778.1"/>
</dbReference>
<sequence length="119" mass="13266">MSTVNLIAILTLYRPAGDGLWYGYGAHSSIRITKGVKEFVEAAGQTELLAWAVSALPPLSNCYPWLRIELTSSAGQALLSVTDEKGKRVTEDSLSWPDQQVGRWIFYWTDRVLLLSGEY</sequence>
<reference evidence="1 2" key="1">
    <citation type="submission" date="2016-03" db="EMBL/GenBank/DDBJ databases">
        <authorList>
            <person name="Heylen K."/>
            <person name="De Vos P."/>
            <person name="Vekeman B."/>
        </authorList>
    </citation>
    <scope>NUCLEOTIDE SEQUENCE [LARGE SCALE GENOMIC DNA]</scope>
    <source>
        <strain evidence="1 2">R-49807</strain>
    </source>
</reference>
<evidence type="ECO:0000313" key="2">
    <source>
        <dbReference type="Proteomes" id="UP000077734"/>
    </source>
</evidence>
<gene>
    <name evidence="1" type="ORF">A1356_15940</name>
</gene>
<evidence type="ECO:0000313" key="1">
    <source>
        <dbReference type="EMBL" id="OAI24175.1"/>
    </source>
</evidence>
<accession>A0AA91DC05</accession>
<proteinExistence type="predicted"/>
<dbReference type="EMBL" id="LUUL01000093">
    <property type="protein sequence ID" value="OAI24175.1"/>
    <property type="molecule type" value="Genomic_DNA"/>
</dbReference>
<name>A0AA91DC05_9GAMM</name>